<evidence type="ECO:0000313" key="1">
    <source>
        <dbReference type="EMBL" id="KAF2192277.1"/>
    </source>
</evidence>
<reference evidence="1" key="1">
    <citation type="journal article" date="2020" name="Stud. Mycol.">
        <title>101 Dothideomycetes genomes: a test case for predicting lifestyles and emergence of pathogens.</title>
        <authorList>
            <person name="Haridas S."/>
            <person name="Albert R."/>
            <person name="Binder M."/>
            <person name="Bloem J."/>
            <person name="Labutti K."/>
            <person name="Salamov A."/>
            <person name="Andreopoulos B."/>
            <person name="Baker S."/>
            <person name="Barry K."/>
            <person name="Bills G."/>
            <person name="Bluhm B."/>
            <person name="Cannon C."/>
            <person name="Castanera R."/>
            <person name="Culley D."/>
            <person name="Daum C."/>
            <person name="Ezra D."/>
            <person name="Gonzalez J."/>
            <person name="Henrissat B."/>
            <person name="Kuo A."/>
            <person name="Liang C."/>
            <person name="Lipzen A."/>
            <person name="Lutzoni F."/>
            <person name="Magnuson J."/>
            <person name="Mondo S."/>
            <person name="Nolan M."/>
            <person name="Ohm R."/>
            <person name="Pangilinan J."/>
            <person name="Park H.-J."/>
            <person name="Ramirez L."/>
            <person name="Alfaro M."/>
            <person name="Sun H."/>
            <person name="Tritt A."/>
            <person name="Yoshinaga Y."/>
            <person name="Zwiers L.-H."/>
            <person name="Turgeon B."/>
            <person name="Goodwin S."/>
            <person name="Spatafora J."/>
            <person name="Crous P."/>
            <person name="Grigoriev I."/>
        </authorList>
    </citation>
    <scope>NUCLEOTIDE SEQUENCE</scope>
    <source>
        <strain evidence="1">CBS 207.26</strain>
    </source>
</reference>
<dbReference type="Pfam" id="PF22701">
    <property type="entry name" value="Mala_s_1-like"/>
    <property type="match status" value="1"/>
</dbReference>
<organism evidence="1 2">
    <name type="scientific">Zopfia rhizophila CBS 207.26</name>
    <dbReference type="NCBI Taxonomy" id="1314779"/>
    <lineage>
        <taxon>Eukaryota</taxon>
        <taxon>Fungi</taxon>
        <taxon>Dikarya</taxon>
        <taxon>Ascomycota</taxon>
        <taxon>Pezizomycotina</taxon>
        <taxon>Dothideomycetes</taxon>
        <taxon>Dothideomycetes incertae sedis</taxon>
        <taxon>Zopfiaceae</taxon>
        <taxon>Zopfia</taxon>
    </lineage>
</organism>
<evidence type="ECO:0008006" key="3">
    <source>
        <dbReference type="Google" id="ProtNLM"/>
    </source>
</evidence>
<proteinExistence type="predicted"/>
<name>A0A6A6EJI3_9PEZI</name>
<keyword evidence="2" id="KW-1185">Reference proteome</keyword>
<dbReference type="SUPFAM" id="SSF63829">
    <property type="entry name" value="Calcium-dependent phosphotriesterase"/>
    <property type="match status" value="1"/>
</dbReference>
<dbReference type="CDD" id="cd12811">
    <property type="entry name" value="MALA"/>
    <property type="match status" value="1"/>
</dbReference>
<dbReference type="EMBL" id="ML994615">
    <property type="protein sequence ID" value="KAF2192277.1"/>
    <property type="molecule type" value="Genomic_DNA"/>
</dbReference>
<sequence length="332" mass="35911">MLANAVPFSSNHRASCTDVKGTFTINQQALYPENADFDFNACLLYIGVLWNSSVGVYDPYKKSIEILEFPQITHNPEYHLGGVAANPHDNLISIVVDAGAAFNTNGRDISGTNLLLKWDPIAKKELYRLNLTETTKGTYGGFQDVEFDSRGNVYVVGTFPASILRVESNGTVINEWYKASSTASVTRFSGLAVKDDVLLSNDNANGGRLVRFDMTQAKGTPVAVHLTPAKSISGSDAIYLPPKYNGTVLLVAINGAGVEVLRSKDGKWTEAEDLGQVSNIVAAANGGIVTATVQVGQSLFMVEEFFGDTQPGTRKEFPFVDITEEVEKLVSK</sequence>
<dbReference type="Proteomes" id="UP000800200">
    <property type="component" value="Unassembled WGS sequence"/>
</dbReference>
<dbReference type="OrthoDB" id="4434395at2759"/>
<evidence type="ECO:0000313" key="2">
    <source>
        <dbReference type="Proteomes" id="UP000800200"/>
    </source>
</evidence>
<accession>A0A6A6EJI3</accession>
<gene>
    <name evidence="1" type="ORF">K469DRAFT_653632</name>
</gene>
<protein>
    <recommendedName>
        <fullName evidence="3">SMP-30/Gluconolactonase/LRE-like region domain-containing protein</fullName>
    </recommendedName>
</protein>
<dbReference type="InterPro" id="IPR054550">
    <property type="entry name" value="Mala_s_1-like"/>
</dbReference>
<dbReference type="AlphaFoldDB" id="A0A6A6EJI3"/>